<dbReference type="Proteomes" id="UP000001401">
    <property type="component" value="Chromosome"/>
</dbReference>
<evidence type="ECO:0000313" key="1">
    <source>
        <dbReference type="EMBL" id="ADU32102.1"/>
    </source>
</evidence>
<dbReference type="SUPFAM" id="SSF52540">
    <property type="entry name" value="P-loop containing nucleoside triphosphate hydrolases"/>
    <property type="match status" value="1"/>
</dbReference>
<dbReference type="RefSeq" id="WP_013490433.1">
    <property type="nucleotide sequence ID" value="NC_014829.1"/>
</dbReference>
<name>E6TUV0_EVAC2</name>
<dbReference type="OrthoDB" id="9787585at2"/>
<sequence length="820" mass="95453">MKIAANFMKEVPIEKREIVTRKLHEFINILPQKKTLSDIPKGYWVRQIAGTDIYKFRINSGDRILFRYEKGTIVFLSFQTHDNQIRAAKNMSKHIKLEDLNIVQEAYFEEAVDTEIDTYAQNELQHHLNQILHAEVFDDEYIELAIESNSNELLLSMEQYNCLTEIVNPTIIFGCAGSGKTSIAIRKLLLDADLSKETIYATKSAFMVEKATSFLPEHRKSELPVMTLEEMLCKELELENPTIIEYDAFIQWALRDDISDIANGFPLREIWVEINTVIKGASKERIQSRDAYLGSAASAYPEKTKKMIYAVASKYDMWLKVNHYYDYNDLAYEALSRPLARQYDHLIFDEVQELTNKQLTYILASTKNKQTVLLLGDVHQSTQNYQFDLSFIKNDIYEAGYTLKEVFINKNYRSTSEIVQAINKVKEVKQSKFKSAGISFQQLEIPVRTGVKPYFSRGSEGTMSFFRQLQQDVNAMIIVSDRREKEHFEKNGVKRVFTIEETRGLEYEKVYTYNIFTTFKNVWRTLFAETDKLNDLYQTYVNLVYVAMTRSKRHFYMIEDETTAIEKMLEAYFQPASLTAAPIDVSVDADWLKEADHLFKLKKYSQAADAYEKAGQNNRRDLCLRLYHHDQLFELKNRYECYMNLELDQCTPQHLEAAFNALEKKFGVTFKGYFEMNVRYERLLGGRHISVFIQPYMSHAEAARLLYEELQEKVLNKRLLTCKGTLFSNGIPVQLSEITGGDFNDISLVIKGNKLSIATKHLSEERKMDSFQKQLSEVNEASRLRVFGNYGYHFVEESKEKYRDKTGKDILNYIFNGEKS</sequence>
<dbReference type="Gene3D" id="3.40.50.300">
    <property type="entry name" value="P-loop containing nucleotide triphosphate hydrolases"/>
    <property type="match status" value="2"/>
</dbReference>
<accession>E6TUV0</accession>
<dbReference type="PANTHER" id="PTHR11070:SF2">
    <property type="entry name" value="ATP-DEPENDENT DNA HELICASE SRS2"/>
    <property type="match status" value="1"/>
</dbReference>
<keyword evidence="2" id="KW-1185">Reference proteome</keyword>
<dbReference type="EMBL" id="CP002394">
    <property type="protein sequence ID" value="ADU32102.1"/>
    <property type="molecule type" value="Genomic_DNA"/>
</dbReference>
<dbReference type="PANTHER" id="PTHR11070">
    <property type="entry name" value="UVRD / RECB / PCRA DNA HELICASE FAMILY MEMBER"/>
    <property type="match status" value="1"/>
</dbReference>
<dbReference type="InterPro" id="IPR027417">
    <property type="entry name" value="P-loop_NTPase"/>
</dbReference>
<dbReference type="Pfam" id="PF13245">
    <property type="entry name" value="AAA_19"/>
    <property type="match status" value="1"/>
</dbReference>
<dbReference type="eggNOG" id="COG0210">
    <property type="taxonomic scope" value="Bacteria"/>
</dbReference>
<dbReference type="GO" id="GO:0000725">
    <property type="term" value="P:recombinational repair"/>
    <property type="evidence" value="ECO:0007669"/>
    <property type="project" value="TreeGrafter"/>
</dbReference>
<protein>
    <submittedName>
        <fullName evidence="1">Uncharacterized protein</fullName>
    </submittedName>
</protein>
<evidence type="ECO:0000313" key="2">
    <source>
        <dbReference type="Proteomes" id="UP000001401"/>
    </source>
</evidence>
<dbReference type="AlphaFoldDB" id="E6TUV0"/>
<gene>
    <name evidence="1" type="ordered locus">Bcell_3863</name>
</gene>
<dbReference type="STRING" id="649639.Bcell_3863"/>
<dbReference type="GO" id="GO:0003677">
    <property type="term" value="F:DNA binding"/>
    <property type="evidence" value="ECO:0007669"/>
    <property type="project" value="InterPro"/>
</dbReference>
<dbReference type="KEGG" id="bco:Bcell_3863"/>
<dbReference type="GO" id="GO:0005829">
    <property type="term" value="C:cytosol"/>
    <property type="evidence" value="ECO:0007669"/>
    <property type="project" value="TreeGrafter"/>
</dbReference>
<dbReference type="InterPro" id="IPR000212">
    <property type="entry name" value="DNA_helicase_UvrD/REP"/>
</dbReference>
<dbReference type="HOGENOM" id="CLU_344753_0_0_9"/>
<dbReference type="GO" id="GO:0005524">
    <property type="term" value="F:ATP binding"/>
    <property type="evidence" value="ECO:0007669"/>
    <property type="project" value="InterPro"/>
</dbReference>
<dbReference type="GO" id="GO:0043138">
    <property type="term" value="F:3'-5' DNA helicase activity"/>
    <property type="evidence" value="ECO:0007669"/>
    <property type="project" value="TreeGrafter"/>
</dbReference>
<reference evidence="1 2" key="1">
    <citation type="submission" date="2010-12" db="EMBL/GenBank/DDBJ databases">
        <title>Complete sequence of Bacillus cellulosilyticus DSM 2522.</title>
        <authorList>
            <consortium name="US DOE Joint Genome Institute"/>
            <person name="Lucas S."/>
            <person name="Copeland A."/>
            <person name="Lapidus A."/>
            <person name="Cheng J.-F."/>
            <person name="Bruce D."/>
            <person name="Goodwin L."/>
            <person name="Pitluck S."/>
            <person name="Chertkov O."/>
            <person name="Detter J.C."/>
            <person name="Han C."/>
            <person name="Tapia R."/>
            <person name="Land M."/>
            <person name="Hauser L."/>
            <person name="Jeffries C."/>
            <person name="Kyrpides N."/>
            <person name="Ivanova N."/>
            <person name="Mikhailova N."/>
            <person name="Brumm P."/>
            <person name="Mead D."/>
            <person name="Woyke T."/>
        </authorList>
    </citation>
    <scope>NUCLEOTIDE SEQUENCE [LARGE SCALE GENOMIC DNA]</scope>
    <source>
        <strain evidence="2">ATCC 21833 / DSM 2522 / FERM P-1141 / JCM 9156 / N-4</strain>
    </source>
</reference>
<organism evidence="1 2">
    <name type="scientific">Evansella cellulosilytica (strain ATCC 21833 / DSM 2522 / FERM P-1141 / JCM 9156 / N-4)</name>
    <name type="common">Bacillus cellulosilyticus</name>
    <dbReference type="NCBI Taxonomy" id="649639"/>
    <lineage>
        <taxon>Bacteria</taxon>
        <taxon>Bacillati</taxon>
        <taxon>Bacillota</taxon>
        <taxon>Bacilli</taxon>
        <taxon>Bacillales</taxon>
        <taxon>Bacillaceae</taxon>
        <taxon>Evansella</taxon>
    </lineage>
</organism>
<proteinExistence type="predicted"/>